<dbReference type="Gene3D" id="1.10.10.10">
    <property type="entry name" value="Winged helix-like DNA-binding domain superfamily/Winged helix DNA-binding domain"/>
    <property type="match status" value="1"/>
</dbReference>
<dbReference type="SUPFAM" id="SSF53850">
    <property type="entry name" value="Periplasmic binding protein-like II"/>
    <property type="match status" value="1"/>
</dbReference>
<accession>A0ABT5EU48</accession>
<comment type="caution">
    <text evidence="6">The sequence shown here is derived from an EMBL/GenBank/DDBJ whole genome shotgun (WGS) entry which is preliminary data.</text>
</comment>
<gene>
    <name evidence="6" type="ORF">POL67_26255</name>
</gene>
<dbReference type="SUPFAM" id="SSF46785">
    <property type="entry name" value="Winged helix' DNA-binding domain"/>
    <property type="match status" value="1"/>
</dbReference>
<keyword evidence="4" id="KW-0804">Transcription</keyword>
<keyword evidence="2" id="KW-0805">Transcription regulation</keyword>
<name>A0ABT5EU48_9BACT</name>
<evidence type="ECO:0000256" key="4">
    <source>
        <dbReference type="ARBA" id="ARBA00023163"/>
    </source>
</evidence>
<dbReference type="InterPro" id="IPR058163">
    <property type="entry name" value="LysR-type_TF_proteobact-type"/>
</dbReference>
<evidence type="ECO:0000256" key="2">
    <source>
        <dbReference type="ARBA" id="ARBA00023015"/>
    </source>
</evidence>
<comment type="similarity">
    <text evidence="1">Belongs to the LysR transcriptional regulatory family.</text>
</comment>
<evidence type="ECO:0000313" key="7">
    <source>
        <dbReference type="Proteomes" id="UP001221411"/>
    </source>
</evidence>
<dbReference type="Gene3D" id="3.40.190.290">
    <property type="match status" value="1"/>
</dbReference>
<dbReference type="Proteomes" id="UP001221411">
    <property type="component" value="Unassembled WGS sequence"/>
</dbReference>
<dbReference type="InterPro" id="IPR000847">
    <property type="entry name" value="LysR_HTH_N"/>
</dbReference>
<proteinExistence type="inferred from homology"/>
<feature type="domain" description="HTH lysR-type" evidence="5">
    <location>
        <begin position="37"/>
        <end position="94"/>
    </location>
</feature>
<dbReference type="InterPro" id="IPR036388">
    <property type="entry name" value="WH-like_DNA-bd_sf"/>
</dbReference>
<reference evidence="6 7" key="1">
    <citation type="submission" date="2022-11" db="EMBL/GenBank/DDBJ databases">
        <title>Minimal conservation of predation-associated metabolite biosynthetic gene clusters underscores biosynthetic potential of Myxococcota including descriptions for ten novel species: Archangium lansinium sp. nov., Myxococcus landrumus sp. nov., Nannocystis bai.</title>
        <authorList>
            <person name="Ahearne A."/>
            <person name="Stevens C."/>
            <person name="Dowd S."/>
        </authorList>
    </citation>
    <scope>NUCLEOTIDE SEQUENCE [LARGE SCALE GENOMIC DNA]</scope>
    <source>
        <strain evidence="6 7">RJM3</strain>
    </source>
</reference>
<evidence type="ECO:0000256" key="3">
    <source>
        <dbReference type="ARBA" id="ARBA00023125"/>
    </source>
</evidence>
<dbReference type="PROSITE" id="PS50931">
    <property type="entry name" value="HTH_LYSR"/>
    <property type="match status" value="1"/>
</dbReference>
<dbReference type="Pfam" id="PF03466">
    <property type="entry name" value="LysR_substrate"/>
    <property type="match status" value="1"/>
</dbReference>
<keyword evidence="7" id="KW-1185">Reference proteome</keyword>
<dbReference type="EMBL" id="JAQNDO010000001">
    <property type="protein sequence ID" value="MDC0744862.1"/>
    <property type="molecule type" value="Genomic_DNA"/>
</dbReference>
<protein>
    <submittedName>
        <fullName evidence="6">LysR family transcriptional regulator</fullName>
    </submittedName>
</protein>
<dbReference type="InterPro" id="IPR005119">
    <property type="entry name" value="LysR_subst-bd"/>
</dbReference>
<evidence type="ECO:0000256" key="1">
    <source>
        <dbReference type="ARBA" id="ARBA00009437"/>
    </source>
</evidence>
<keyword evidence="3" id="KW-0238">DNA-binding</keyword>
<evidence type="ECO:0000259" key="5">
    <source>
        <dbReference type="PROSITE" id="PS50931"/>
    </source>
</evidence>
<dbReference type="PANTHER" id="PTHR30537">
    <property type="entry name" value="HTH-TYPE TRANSCRIPTIONAL REGULATOR"/>
    <property type="match status" value="1"/>
</dbReference>
<dbReference type="RefSeq" id="WP_271921822.1">
    <property type="nucleotide sequence ID" value="NZ_JAQNDO010000001.1"/>
</dbReference>
<evidence type="ECO:0000313" key="6">
    <source>
        <dbReference type="EMBL" id="MDC0744862.1"/>
    </source>
</evidence>
<organism evidence="6 7">
    <name type="scientific">Polyangium mundeleinium</name>
    <dbReference type="NCBI Taxonomy" id="2995306"/>
    <lineage>
        <taxon>Bacteria</taxon>
        <taxon>Pseudomonadati</taxon>
        <taxon>Myxococcota</taxon>
        <taxon>Polyangia</taxon>
        <taxon>Polyangiales</taxon>
        <taxon>Polyangiaceae</taxon>
        <taxon>Polyangium</taxon>
    </lineage>
</organism>
<dbReference type="PANTHER" id="PTHR30537:SF3">
    <property type="entry name" value="TRANSCRIPTIONAL REGULATORY PROTEIN"/>
    <property type="match status" value="1"/>
</dbReference>
<dbReference type="InterPro" id="IPR036390">
    <property type="entry name" value="WH_DNA-bd_sf"/>
</dbReference>
<sequence>MVLRGLGVQAPAEPGWVRGVARASIDSVHALCENAEVDWDDLRYVLAIARDRTLSRAAESLGASHTTVGRRVRAIEQALGARLFDQTPDGFVPTSAGQDIAEVAERMEAEVLALEGRVLGRDVRLQGSLRVATMDILFRSYRDAFASFLARYPSVELTVTSSNDEVSLTRREADVALRMTNSPPEYLVGRKVGRVDFAVYGSRALVERLGPDAGYGDYPWIHWDERLNMRWLDEWLARNAPGARIAMRMDVSSMVLREAVAAGLGVHFLACFEGDADPTLTRVGPVDPRFGRDVWLLTLPDLRSTSRVRAFMDHMDESTRASRTGAATAE</sequence>
<dbReference type="Pfam" id="PF00126">
    <property type="entry name" value="HTH_1"/>
    <property type="match status" value="1"/>
</dbReference>